<comment type="caution">
    <text evidence="2">The sequence shown here is derived from an EMBL/GenBank/DDBJ whole genome shotgun (WGS) entry which is preliminary data.</text>
</comment>
<dbReference type="Proteomes" id="UP000253647">
    <property type="component" value="Unassembled WGS sequence"/>
</dbReference>
<dbReference type="EMBL" id="QPJI01000001">
    <property type="protein sequence ID" value="RCW75295.1"/>
    <property type="molecule type" value="Genomic_DNA"/>
</dbReference>
<gene>
    <name evidence="2" type="ORF">DET61_101290</name>
</gene>
<keyword evidence="1" id="KW-1133">Transmembrane helix</keyword>
<evidence type="ECO:0000313" key="2">
    <source>
        <dbReference type="EMBL" id="RCW75295.1"/>
    </source>
</evidence>
<evidence type="ECO:0008006" key="4">
    <source>
        <dbReference type="Google" id="ProtNLM"/>
    </source>
</evidence>
<dbReference type="AlphaFoldDB" id="A0A368Y5C6"/>
<keyword evidence="1" id="KW-0812">Transmembrane</keyword>
<feature type="transmembrane region" description="Helical" evidence="1">
    <location>
        <begin position="51"/>
        <end position="80"/>
    </location>
</feature>
<accession>A0A368Y5C6</accession>
<keyword evidence="1" id="KW-0472">Membrane</keyword>
<protein>
    <recommendedName>
        <fullName evidence="4">DUF3592 domain-containing protein</fullName>
    </recommendedName>
</protein>
<name>A0A368Y5C6_MARNT</name>
<feature type="transmembrane region" description="Helical" evidence="1">
    <location>
        <begin position="20"/>
        <end position="45"/>
    </location>
</feature>
<evidence type="ECO:0000313" key="3">
    <source>
        <dbReference type="Proteomes" id="UP000253647"/>
    </source>
</evidence>
<proteinExistence type="predicted"/>
<evidence type="ECO:0000256" key="1">
    <source>
        <dbReference type="SAM" id="Phobius"/>
    </source>
</evidence>
<dbReference type="RefSeq" id="WP_114433542.1">
    <property type="nucleotide sequence ID" value="NZ_QPJI01000001.1"/>
</dbReference>
<reference evidence="2 3" key="1">
    <citation type="submission" date="2018-07" db="EMBL/GenBank/DDBJ databases">
        <title>Freshwater and sediment microbial communities from various areas in North America, analyzing microbe dynamics in response to fracking.</title>
        <authorList>
            <person name="Lamendella R."/>
        </authorList>
    </citation>
    <scope>NUCLEOTIDE SEQUENCE [LARGE SCALE GENOMIC DNA]</scope>
    <source>
        <strain evidence="2 3">105B</strain>
    </source>
</reference>
<organism evidence="2 3">
    <name type="scientific">Marinobacter nauticus</name>
    <name type="common">Marinobacter hydrocarbonoclasticus</name>
    <name type="synonym">Marinobacter aquaeolei</name>
    <dbReference type="NCBI Taxonomy" id="2743"/>
    <lineage>
        <taxon>Bacteria</taxon>
        <taxon>Pseudomonadati</taxon>
        <taxon>Pseudomonadota</taxon>
        <taxon>Gammaproteobacteria</taxon>
        <taxon>Pseudomonadales</taxon>
        <taxon>Marinobacteraceae</taxon>
        <taxon>Marinobacter</taxon>
    </lineage>
</organism>
<sequence length="203" mass="22963">MRRKGTTDWPLLRAAVKDHLDFFFMLLGMGLVFGIVGGGVFYLGFGEWGAMIFGAFFALIGLALFISSFVTAYSSISYYYEQALLRKHGVEVDGVLTRKEADCQFHQEYDKHNRPLGEGHYQCNLLVEFDFQFDGQNHSGAFYLSKLATFDKLREGDPVPLKVLRFDPSVHKVRERRLANMLKGREPQMPSLVPEGAEIGQLA</sequence>